<organism evidence="1">
    <name type="scientific">Aurantimonas coralicida</name>
    <dbReference type="NCBI Taxonomy" id="182270"/>
    <lineage>
        <taxon>Bacteria</taxon>
        <taxon>Pseudomonadati</taxon>
        <taxon>Pseudomonadota</taxon>
        <taxon>Alphaproteobacteria</taxon>
        <taxon>Hyphomicrobiales</taxon>
        <taxon>Aurantimonadaceae</taxon>
        <taxon>Aurantimonas</taxon>
    </lineage>
</organism>
<name>A0A0P0YZY6_9HYPH</name>
<sequence>MTDFVDNTLGAIEAEMKAKAEGGTVTIDAAHCSGEEIIDLVKGAAKLASENGQKLKGVRLAAECFTRAGIERTTGNSGEVAGVPVVQVIDFDKMDLVFEAGV</sequence>
<evidence type="ECO:0000313" key="1">
    <source>
        <dbReference type="EMBL" id="BAT27140.1"/>
    </source>
</evidence>
<proteinExistence type="predicted"/>
<accession>A0A0P0YZY6</accession>
<protein>
    <submittedName>
        <fullName evidence="1">Cysteine desulfurase</fullName>
    </submittedName>
</protein>
<dbReference type="RefSeq" id="WP_024352307.1">
    <property type="nucleotide sequence ID" value="NZ_BBWN01000016.1"/>
</dbReference>
<reference evidence="1" key="1">
    <citation type="journal article" date="2015" name="Proc. Natl. Acad. Sci. U.S.A.">
        <title>Bacterial clade with the ribosomal RNA operon on a small plasmid rather than the chromosome.</title>
        <authorList>
            <person name="Anda M."/>
            <person name="Ohtsubo Y."/>
            <person name="Okubo T."/>
            <person name="Sugawara M."/>
            <person name="Nagata Y."/>
            <person name="Tsuda M."/>
            <person name="Minamisawa K."/>
            <person name="Mitsui H."/>
        </authorList>
    </citation>
    <scope>NUCLEOTIDE SEQUENCE</scope>
    <source>
        <strain evidence="1">DSM 14790</strain>
    </source>
</reference>
<dbReference type="AlphaFoldDB" id="A0A0P0YZY6"/>
<dbReference type="EMBL" id="LC066374">
    <property type="protein sequence ID" value="BAT27140.1"/>
    <property type="molecule type" value="Genomic_DNA"/>
</dbReference>